<keyword evidence="2" id="KW-1133">Transmembrane helix</keyword>
<organism evidence="3">
    <name type="scientific">Bifidobacterium longum subsp. infantis CCUG 52486</name>
    <dbReference type="NCBI Taxonomy" id="537937"/>
    <lineage>
        <taxon>Bacteria</taxon>
        <taxon>Bacillati</taxon>
        <taxon>Actinomycetota</taxon>
        <taxon>Actinomycetes</taxon>
        <taxon>Bifidobacteriales</taxon>
        <taxon>Bifidobacteriaceae</taxon>
        <taxon>Bifidobacterium</taxon>
    </lineage>
</organism>
<reference evidence="3" key="1">
    <citation type="submission" date="2008-08" db="EMBL/GenBank/DDBJ databases">
        <title>Annotation of Bifidobacterium longum subsp. infantis CCUG 52486.</title>
        <authorList>
            <consortium name="The Broad Institute Genome Sequencing Platform"/>
            <person name="Gougoulias C."/>
            <person name="Tuohy K.M."/>
            <person name="Gibson G.R."/>
            <person name="Ward D."/>
            <person name="Mehta T."/>
            <person name="Young S."/>
            <person name="Jaffe D."/>
            <person name="Gnerre S."/>
            <person name="Berlin A."/>
            <person name="Heiman D."/>
            <person name="Hepburn T."/>
            <person name="Shea T."/>
            <person name="Sykes S."/>
            <person name="Alvarado L."/>
            <person name="Kodira C."/>
            <person name="Borodovsky M."/>
            <person name="Lander E."/>
            <person name="Galagan J."/>
            <person name="Nusbaum C."/>
            <person name="Birren B."/>
        </authorList>
    </citation>
    <scope>NUCLEOTIDE SEQUENCE [LARGE SCALE GENOMIC DNA]</scope>
    <source>
        <strain evidence="3">CCUG 52486</strain>
    </source>
</reference>
<evidence type="ECO:0000313" key="3">
    <source>
        <dbReference type="EMBL" id="EEQ54760.1"/>
    </source>
</evidence>
<dbReference type="EMBL" id="DS990238">
    <property type="protein sequence ID" value="EEQ54760.1"/>
    <property type="molecule type" value="Genomic_DNA"/>
</dbReference>
<dbReference type="Pfam" id="PF07554">
    <property type="entry name" value="FIVAR"/>
    <property type="match status" value="1"/>
</dbReference>
<protein>
    <recommendedName>
        <fullName evidence="4">Sugar-binding protein</fullName>
    </recommendedName>
</protein>
<keyword evidence="2" id="KW-0472">Membrane</keyword>
<name>C5E9R6_BIFLI</name>
<dbReference type="Gene3D" id="1.20.1270.90">
    <property type="entry name" value="AF1782-like"/>
    <property type="match status" value="1"/>
</dbReference>
<evidence type="ECO:0008006" key="4">
    <source>
        <dbReference type="Google" id="ProtNLM"/>
    </source>
</evidence>
<gene>
    <name evidence="3" type="ORF">BLIG_00711</name>
</gene>
<accession>C5E9R6</accession>
<dbReference type="HOGENOM" id="CLU_034717_0_0_11"/>
<feature type="region of interest" description="Disordered" evidence="1">
    <location>
        <begin position="53"/>
        <end position="87"/>
    </location>
</feature>
<dbReference type="Proteomes" id="UP000005084">
    <property type="component" value="Unassembled WGS sequence"/>
</dbReference>
<feature type="compositionally biased region" description="Low complexity" evidence="1">
    <location>
        <begin position="305"/>
        <end position="315"/>
    </location>
</feature>
<feature type="compositionally biased region" description="Low complexity" evidence="1">
    <location>
        <begin position="335"/>
        <end position="359"/>
    </location>
</feature>
<dbReference type="AlphaFoldDB" id="C5E9R6"/>
<proteinExistence type="predicted"/>
<evidence type="ECO:0000256" key="1">
    <source>
        <dbReference type="SAM" id="MobiDB-lite"/>
    </source>
</evidence>
<feature type="region of interest" description="Disordered" evidence="1">
    <location>
        <begin position="297"/>
        <end position="359"/>
    </location>
</feature>
<feature type="region of interest" description="Disordered" evidence="1">
    <location>
        <begin position="1"/>
        <end position="20"/>
    </location>
</feature>
<feature type="compositionally biased region" description="Basic and acidic residues" evidence="1">
    <location>
        <begin position="316"/>
        <end position="334"/>
    </location>
</feature>
<sequence>MPNAETAAAQAYGASSTVSGETVAMPATQVASADDAAATQVFQPAALAASAQAQPAVMPPSIPLDQVSDEDDSDGAEPRHGGSGKKNTSKIVGIAVAVVAVIALVVAGLLWWHSNSSKASQAVALAECKVAAKQYTNAQKKLTTAISNGQTSAQTSTSDVADANTLTTLNQALQDAGNPADTAKCDSSLNATELKSHTKELQNDASDMADKTDAINNAIKAVNTSKATADTNTLKSNLSSAISQAQGTLDNSAGSVADENTRTALQNAITEANTVMNGTSPSESDVNNAISKLQKAESDVTASMQAKQQADAAKQAQEEAQQKADQEAQQKSQDESNNSDNNNGGDNSTSTDGTDGSNN</sequence>
<feature type="transmembrane region" description="Helical" evidence="2">
    <location>
        <begin position="91"/>
        <end position="112"/>
    </location>
</feature>
<keyword evidence="2" id="KW-0812">Transmembrane</keyword>
<evidence type="ECO:0000256" key="2">
    <source>
        <dbReference type="SAM" id="Phobius"/>
    </source>
</evidence>